<sequence>MKVTCMLGGSLRHLTLALSVIAVSMIPSTTTTTHGDEGMYLFNDLPRSLLQERYGFQPSDTWAEELRLASVRFNSGGSGSFVSSTGLVLTNHHVASDTLQKLSSEEHNLIKDGYLAKSHDEELKAPDLELNVLIEIEDVTDRINAAVTNTTNPDVSAKQRQGAIAAIESESLDQTGLRSDVVTLFGGARYHLYRYKKYTDVRLVWAPETAAAFFGGDADNFEYPRYNLDATLMRVYENGEPAKIDHFLRWSDTPVSDGDLIFVSGHPGRTQRIFTVEALEYLRDTRLPFVLDYLRRKEILFQQYQLEGNEASRRGRDELFGIQNARKAYTGMLAGLQDPQTIATRRGRQHRLITEASNNPQLRPLVSAWQEIAEIQKEKAAQLTRSVSLRSDLVQLAISILLLAKEDQKPNGDRLAEYTDASRESLLNRLTSPAPLYDDLQRVKLADEIALLLERRGMGDTLVQEVLAGRSPREVAAEIVDQSNLDDPEVRRQLIDGGVNAVLGSDDPAMRLARILEPEYRAYRAVDDQLSEREKQAYAKIAQVVTAIEGTGGYPDATFTLRLAFGTVKGYIENAAEIQPTTNFEGAFEHAAAHAGQDDFDLPESWMNAKDKIDLSTQLNFVSTADIIGGNSGSPVVNREGKLVGLIFDGNIQSLTSDYLYTDQQARAVSVSGVGIREALRTIYETESLANELGR</sequence>
<keyword evidence="3 6" id="KW-0645">Protease</keyword>
<evidence type="ECO:0000256" key="6">
    <source>
        <dbReference type="RuleBase" id="RU366067"/>
    </source>
</evidence>
<dbReference type="GO" id="GO:0043171">
    <property type="term" value="P:peptide catabolic process"/>
    <property type="evidence" value="ECO:0007669"/>
    <property type="project" value="UniProtKB-UniRule"/>
</dbReference>
<keyword evidence="2 6" id="KW-0031">Aminopeptidase</keyword>
<evidence type="ECO:0000256" key="5">
    <source>
        <dbReference type="ARBA" id="ARBA00022801"/>
    </source>
</evidence>
<dbReference type="GO" id="GO:0008239">
    <property type="term" value="F:dipeptidyl-peptidase activity"/>
    <property type="evidence" value="ECO:0007669"/>
    <property type="project" value="UniProtKB-UniRule"/>
</dbReference>
<keyword evidence="8" id="KW-1185">Reference proteome</keyword>
<protein>
    <recommendedName>
        <fullName evidence="6">Dipeptidyl-peptidase</fullName>
        <ecNumber evidence="6">3.4.14.-</ecNumber>
    </recommendedName>
</protein>
<dbReference type="AlphaFoldDB" id="A0A7W5H914"/>
<dbReference type="InterPro" id="IPR009003">
    <property type="entry name" value="Peptidase_S1_PA"/>
</dbReference>
<feature type="chain" id="PRO_5031589557" description="Dipeptidyl-peptidase" evidence="6">
    <location>
        <begin position="23"/>
        <end position="695"/>
    </location>
</feature>
<dbReference type="Pfam" id="PF10459">
    <property type="entry name" value="Peptidase_S46"/>
    <property type="match status" value="1"/>
</dbReference>
<proteinExistence type="inferred from homology"/>
<dbReference type="EC" id="3.4.14.-" evidence="6"/>
<reference evidence="7 8" key="1">
    <citation type="submission" date="2020-08" db="EMBL/GenBank/DDBJ databases">
        <title>Genomic Encyclopedia of Type Strains, Phase III (KMG-III): the genomes of soil and plant-associated and newly described type strains.</title>
        <authorList>
            <person name="Whitman W."/>
        </authorList>
    </citation>
    <scope>NUCLEOTIDE SEQUENCE [LARGE SCALE GENOMIC DNA]</scope>
    <source>
        <strain evidence="7 8">CECT 8075</strain>
    </source>
</reference>
<evidence type="ECO:0000313" key="8">
    <source>
        <dbReference type="Proteomes" id="UP000536179"/>
    </source>
</evidence>
<feature type="signal peptide" evidence="6">
    <location>
        <begin position="1"/>
        <end position="22"/>
    </location>
</feature>
<organism evidence="7 8">
    <name type="scientific">Aporhodopirellula rubra</name>
    <dbReference type="NCBI Taxonomy" id="980271"/>
    <lineage>
        <taxon>Bacteria</taxon>
        <taxon>Pseudomonadati</taxon>
        <taxon>Planctomycetota</taxon>
        <taxon>Planctomycetia</taxon>
        <taxon>Pirellulales</taxon>
        <taxon>Pirellulaceae</taxon>
        <taxon>Aporhodopirellula</taxon>
    </lineage>
</organism>
<dbReference type="SUPFAM" id="SSF50494">
    <property type="entry name" value="Trypsin-like serine proteases"/>
    <property type="match status" value="1"/>
</dbReference>
<dbReference type="GO" id="GO:0070009">
    <property type="term" value="F:serine-type aminopeptidase activity"/>
    <property type="evidence" value="ECO:0007669"/>
    <property type="project" value="UniProtKB-UniRule"/>
</dbReference>
<dbReference type="InterPro" id="IPR019500">
    <property type="entry name" value="Pep_S46"/>
</dbReference>
<evidence type="ECO:0000256" key="3">
    <source>
        <dbReference type="ARBA" id="ARBA00022670"/>
    </source>
</evidence>
<evidence type="ECO:0000256" key="4">
    <source>
        <dbReference type="ARBA" id="ARBA00022729"/>
    </source>
</evidence>
<keyword evidence="6" id="KW-0720">Serine protease</keyword>
<dbReference type="PANTHER" id="PTHR38469:SF1">
    <property type="entry name" value="PERIPLASMIC PEPTIDASE SUBFAMILY S1B"/>
    <property type="match status" value="1"/>
</dbReference>
<comment type="function">
    <text evidence="6">Catalyzes the removal of dipeptides from the N-terminus of oligopeptides.</text>
</comment>
<accession>A0A7W5H914</accession>
<dbReference type="EMBL" id="JACHXU010000030">
    <property type="protein sequence ID" value="MBB3210023.1"/>
    <property type="molecule type" value="Genomic_DNA"/>
</dbReference>
<gene>
    <name evidence="7" type="ORF">FHS27_005869</name>
</gene>
<dbReference type="GO" id="GO:0006508">
    <property type="term" value="P:proteolysis"/>
    <property type="evidence" value="ECO:0007669"/>
    <property type="project" value="UniProtKB-KW"/>
</dbReference>
<dbReference type="Proteomes" id="UP000536179">
    <property type="component" value="Unassembled WGS sequence"/>
</dbReference>
<comment type="caution">
    <text evidence="7">The sequence shown here is derived from an EMBL/GenBank/DDBJ whole genome shotgun (WGS) entry which is preliminary data.</text>
</comment>
<name>A0A7W5H914_9BACT</name>
<dbReference type="Gene3D" id="2.40.10.10">
    <property type="entry name" value="Trypsin-like serine proteases"/>
    <property type="match status" value="1"/>
</dbReference>
<comment type="similarity">
    <text evidence="1 6">Belongs to the peptidase S46 family.</text>
</comment>
<evidence type="ECO:0000256" key="1">
    <source>
        <dbReference type="ARBA" id="ARBA00010491"/>
    </source>
</evidence>
<dbReference type="InterPro" id="IPR043504">
    <property type="entry name" value="Peptidase_S1_PA_chymotrypsin"/>
</dbReference>
<evidence type="ECO:0000313" key="7">
    <source>
        <dbReference type="EMBL" id="MBB3210023.1"/>
    </source>
</evidence>
<dbReference type="PANTHER" id="PTHR38469">
    <property type="entry name" value="PERIPLASMIC PEPTIDASE SUBFAMILY S1B"/>
    <property type="match status" value="1"/>
</dbReference>
<keyword evidence="4 6" id="KW-0732">Signal</keyword>
<evidence type="ECO:0000256" key="2">
    <source>
        <dbReference type="ARBA" id="ARBA00022438"/>
    </source>
</evidence>
<keyword evidence="5 6" id="KW-0378">Hydrolase</keyword>